<feature type="transmembrane region" description="Helical" evidence="2">
    <location>
        <begin position="17"/>
        <end position="36"/>
    </location>
</feature>
<reference evidence="3 4" key="1">
    <citation type="submission" date="2015-12" db="EMBL/GenBank/DDBJ databases">
        <title>Genome sequence of Mucilaginibacter gotjawali.</title>
        <authorList>
            <person name="Lee J.S."/>
            <person name="Lee K.C."/>
            <person name="Kim K.K."/>
            <person name="Lee B.W."/>
        </authorList>
    </citation>
    <scope>NUCLEOTIDE SEQUENCE [LARGE SCALE GENOMIC DNA]</scope>
    <source>
        <strain evidence="3 4">SA3-7</strain>
    </source>
</reference>
<dbReference type="AlphaFoldDB" id="A0A120MXR3"/>
<protein>
    <submittedName>
        <fullName evidence="3">Uncharacterized protein</fullName>
    </submittedName>
</protein>
<evidence type="ECO:0000313" key="3">
    <source>
        <dbReference type="EMBL" id="BAU53681.1"/>
    </source>
</evidence>
<feature type="region of interest" description="Disordered" evidence="1">
    <location>
        <begin position="42"/>
        <end position="70"/>
    </location>
</feature>
<accession>A0A120MXR3</accession>
<evidence type="ECO:0000313" key="4">
    <source>
        <dbReference type="Proteomes" id="UP000218263"/>
    </source>
</evidence>
<evidence type="ECO:0000256" key="1">
    <source>
        <dbReference type="SAM" id="MobiDB-lite"/>
    </source>
</evidence>
<keyword evidence="2" id="KW-0812">Transmembrane</keyword>
<dbReference type="KEGG" id="mgot:MgSA37_01850"/>
<gene>
    <name evidence="3" type="ORF">MgSA37_01850</name>
</gene>
<feature type="compositionally biased region" description="Polar residues" evidence="1">
    <location>
        <begin position="56"/>
        <end position="70"/>
    </location>
</feature>
<keyword evidence="2" id="KW-1133">Transmembrane helix</keyword>
<dbReference type="Proteomes" id="UP000218263">
    <property type="component" value="Chromosome"/>
</dbReference>
<organism evidence="3 4">
    <name type="scientific">Mucilaginibacter gotjawali</name>
    <dbReference type="NCBI Taxonomy" id="1550579"/>
    <lineage>
        <taxon>Bacteria</taxon>
        <taxon>Pseudomonadati</taxon>
        <taxon>Bacteroidota</taxon>
        <taxon>Sphingobacteriia</taxon>
        <taxon>Sphingobacteriales</taxon>
        <taxon>Sphingobacteriaceae</taxon>
        <taxon>Mucilaginibacter</taxon>
    </lineage>
</organism>
<name>A0A120MXR3_9SPHI</name>
<dbReference type="EMBL" id="AP017313">
    <property type="protein sequence ID" value="BAU53681.1"/>
    <property type="molecule type" value="Genomic_DNA"/>
</dbReference>
<keyword evidence="2" id="KW-0472">Membrane</keyword>
<keyword evidence="4" id="KW-1185">Reference proteome</keyword>
<evidence type="ECO:0000256" key="2">
    <source>
        <dbReference type="SAM" id="Phobius"/>
    </source>
</evidence>
<sequence length="70" mass="8013">MSYDYISIYAYNTMKKIFYFVLPLSAILAGCSPIVYTSTQPVANQQPRQPQPPQQTYADQPQTDQVFTMN</sequence>
<proteinExistence type="predicted"/>